<feature type="domain" description="Chorismate mutase" evidence="6">
    <location>
        <begin position="20"/>
        <end position="116"/>
    </location>
</feature>
<dbReference type="GO" id="GO:0004106">
    <property type="term" value="F:chorismate mutase activity"/>
    <property type="evidence" value="ECO:0007669"/>
    <property type="project" value="UniProtKB-EC"/>
</dbReference>
<dbReference type="PANTHER" id="PTHR38041:SF1">
    <property type="entry name" value="CHORISMATE MUTASE"/>
    <property type="match status" value="1"/>
</dbReference>
<organism evidence="7 8">
    <name type="scientific">Halomonas binhaiensis</name>
    <dbReference type="NCBI Taxonomy" id="2562282"/>
    <lineage>
        <taxon>Bacteria</taxon>
        <taxon>Pseudomonadati</taxon>
        <taxon>Pseudomonadota</taxon>
        <taxon>Gammaproteobacteria</taxon>
        <taxon>Oceanospirillales</taxon>
        <taxon>Halomonadaceae</taxon>
        <taxon>Halomonas</taxon>
    </lineage>
</organism>
<dbReference type="EC" id="5.4.99.5" evidence="1"/>
<protein>
    <recommendedName>
        <fullName evidence="1">chorismate mutase</fullName>
        <ecNumber evidence="1">5.4.99.5</ecNumber>
    </recommendedName>
</protein>
<dbReference type="Pfam" id="PF01817">
    <property type="entry name" value="CM_2"/>
    <property type="match status" value="1"/>
</dbReference>
<evidence type="ECO:0000313" key="8">
    <source>
        <dbReference type="Proteomes" id="UP000324285"/>
    </source>
</evidence>
<dbReference type="InterPro" id="IPR036979">
    <property type="entry name" value="CM_dom_sf"/>
</dbReference>
<dbReference type="SUPFAM" id="SSF48600">
    <property type="entry name" value="Chorismate mutase II"/>
    <property type="match status" value="1"/>
</dbReference>
<evidence type="ECO:0000259" key="6">
    <source>
        <dbReference type="PROSITE" id="PS51168"/>
    </source>
</evidence>
<dbReference type="OrthoDB" id="1262744at2"/>
<dbReference type="SMART" id="SM00830">
    <property type="entry name" value="CM_2"/>
    <property type="match status" value="1"/>
</dbReference>
<keyword evidence="2 5" id="KW-0732">Signal</keyword>
<proteinExistence type="predicted"/>
<evidence type="ECO:0000256" key="3">
    <source>
        <dbReference type="ARBA" id="ARBA00023235"/>
    </source>
</evidence>
<sequence>MMTVLMKKPRGALFSCAMLVALLFNISQANAETPSEDAKQTVNQLLTLIDERLAIAPEVAKAKWNSGAPINAPEREAQILERVVAEAASAGVDEALAQTFFQHQFDASKRVQQRLHDQWQKTQHPPFDNAPDLANDIRPKLDKLTPQLIGALHDFQETAKTPGVGAYLESQSALLVQDDASGDAREEAVSPLFDVATP</sequence>
<name>A0A5C1NBC3_9GAMM</name>
<keyword evidence="3 7" id="KW-0413">Isomerase</keyword>
<dbReference type="InterPro" id="IPR051331">
    <property type="entry name" value="Chorismate_mutase-related"/>
</dbReference>
<evidence type="ECO:0000313" key="7">
    <source>
        <dbReference type="EMBL" id="QEM80271.1"/>
    </source>
</evidence>
<evidence type="ECO:0000256" key="5">
    <source>
        <dbReference type="SAM" id="SignalP"/>
    </source>
</evidence>
<evidence type="ECO:0000256" key="2">
    <source>
        <dbReference type="ARBA" id="ARBA00022729"/>
    </source>
</evidence>
<dbReference type="EMBL" id="CP038437">
    <property type="protein sequence ID" value="QEM80271.1"/>
    <property type="molecule type" value="Genomic_DNA"/>
</dbReference>
<dbReference type="Gene3D" id="1.20.59.10">
    <property type="entry name" value="Chorismate mutase"/>
    <property type="match status" value="1"/>
</dbReference>
<feature type="region of interest" description="Disordered" evidence="4">
    <location>
        <begin position="179"/>
        <end position="198"/>
    </location>
</feature>
<dbReference type="GO" id="GO:0046417">
    <property type="term" value="P:chorismate metabolic process"/>
    <property type="evidence" value="ECO:0007669"/>
    <property type="project" value="InterPro"/>
</dbReference>
<dbReference type="Proteomes" id="UP000324285">
    <property type="component" value="Chromosome"/>
</dbReference>
<gene>
    <name evidence="7" type="primary">aroQ</name>
    <name evidence="7" type="ORF">E4T21_00880</name>
</gene>
<dbReference type="PROSITE" id="PS51168">
    <property type="entry name" value="CHORISMATE_MUT_2"/>
    <property type="match status" value="1"/>
</dbReference>
<dbReference type="InterPro" id="IPR002701">
    <property type="entry name" value="CM_II_prokaryot"/>
</dbReference>
<reference evidence="7" key="1">
    <citation type="submission" date="2021-02" db="EMBL/GenBank/DDBJ databases">
        <title>Strain Y2R2, a novel species of the genus Halomonas.</title>
        <authorList>
            <person name="Huang H."/>
        </authorList>
    </citation>
    <scope>NUCLEOTIDE SEQUENCE</scope>
    <source>
        <strain evidence="7">Y2R2</strain>
    </source>
</reference>
<dbReference type="AlphaFoldDB" id="A0A5C1NBC3"/>
<feature type="chain" id="PRO_5022854857" description="chorismate mutase" evidence="5">
    <location>
        <begin position="32"/>
        <end position="198"/>
    </location>
</feature>
<dbReference type="UniPathway" id="UPA00120">
    <property type="reaction ID" value="UER00203"/>
</dbReference>
<dbReference type="NCBIfam" id="TIGR01806">
    <property type="entry name" value="CM_mono2"/>
    <property type="match status" value="1"/>
</dbReference>
<evidence type="ECO:0000256" key="4">
    <source>
        <dbReference type="SAM" id="MobiDB-lite"/>
    </source>
</evidence>
<accession>A0A5C1NBC3</accession>
<dbReference type="InterPro" id="IPR036263">
    <property type="entry name" value="Chorismate_II_sf"/>
</dbReference>
<dbReference type="GO" id="GO:0009697">
    <property type="term" value="P:salicylic acid biosynthetic process"/>
    <property type="evidence" value="ECO:0007669"/>
    <property type="project" value="TreeGrafter"/>
</dbReference>
<keyword evidence="8" id="KW-1185">Reference proteome</keyword>
<dbReference type="PANTHER" id="PTHR38041">
    <property type="entry name" value="CHORISMATE MUTASE"/>
    <property type="match status" value="1"/>
</dbReference>
<feature type="signal peptide" evidence="5">
    <location>
        <begin position="1"/>
        <end position="31"/>
    </location>
</feature>
<dbReference type="InterPro" id="IPR008240">
    <property type="entry name" value="Chorismate_mutase_periplasmic"/>
</dbReference>
<evidence type="ECO:0000256" key="1">
    <source>
        <dbReference type="ARBA" id="ARBA00012404"/>
    </source>
</evidence>
<dbReference type="KEGG" id="hbh:E4T21_00880"/>